<dbReference type="Gene3D" id="3.40.50.11410">
    <property type="match status" value="1"/>
</dbReference>
<name>A0A8I0AD23_9CLOT</name>
<dbReference type="RefSeq" id="WP_186834802.1">
    <property type="nucleotide sequence ID" value="NZ_JACOOQ010000004.1"/>
</dbReference>
<dbReference type="Pfam" id="PF01926">
    <property type="entry name" value="MMR_HSR1"/>
    <property type="match status" value="1"/>
</dbReference>
<dbReference type="SUPFAM" id="SSF52540">
    <property type="entry name" value="P-loop containing nucleoside triphosphate hydrolases"/>
    <property type="match status" value="1"/>
</dbReference>
<keyword evidence="2" id="KW-0342">GTP-binding</keyword>
<feature type="domain" description="Hydrogen maturase F tetramerization" evidence="5">
    <location>
        <begin position="277"/>
        <end position="393"/>
    </location>
</feature>
<feature type="domain" description="Hydrogen maturase F dimerization" evidence="4">
    <location>
        <begin position="176"/>
        <end position="273"/>
    </location>
</feature>
<keyword evidence="7" id="KW-1185">Reference proteome</keyword>
<dbReference type="GO" id="GO:0030488">
    <property type="term" value="P:tRNA methylation"/>
    <property type="evidence" value="ECO:0007669"/>
    <property type="project" value="TreeGrafter"/>
</dbReference>
<dbReference type="Gene3D" id="3.40.50.11420">
    <property type="match status" value="1"/>
</dbReference>
<dbReference type="PANTHER" id="PTHR42714:SF6">
    <property type="entry name" value="TRANSLATION INITIATION FACTOR IF-2"/>
    <property type="match status" value="1"/>
</dbReference>
<comment type="caution">
    <text evidence="6">The sequence shown here is derived from an EMBL/GenBank/DDBJ whole genome shotgun (WGS) entry which is preliminary data.</text>
</comment>
<evidence type="ECO:0000259" key="3">
    <source>
        <dbReference type="Pfam" id="PF01926"/>
    </source>
</evidence>
<organism evidence="6 7">
    <name type="scientific">Clostridium lentum</name>
    <dbReference type="NCBI Taxonomy" id="2763037"/>
    <lineage>
        <taxon>Bacteria</taxon>
        <taxon>Bacillati</taxon>
        <taxon>Bacillota</taxon>
        <taxon>Clostridia</taxon>
        <taxon>Eubacteriales</taxon>
        <taxon>Clostridiaceae</taxon>
        <taxon>Clostridium</taxon>
    </lineage>
</organism>
<evidence type="ECO:0000256" key="1">
    <source>
        <dbReference type="ARBA" id="ARBA00022741"/>
    </source>
</evidence>
<keyword evidence="1" id="KW-0547">Nucleotide-binding</keyword>
<evidence type="ECO:0000313" key="6">
    <source>
        <dbReference type="EMBL" id="MBC5639500.1"/>
    </source>
</evidence>
<dbReference type="EMBL" id="JACOOQ010000004">
    <property type="protein sequence ID" value="MBC5639500.1"/>
    <property type="molecule type" value="Genomic_DNA"/>
</dbReference>
<evidence type="ECO:0000256" key="2">
    <source>
        <dbReference type="ARBA" id="ARBA00023134"/>
    </source>
</evidence>
<evidence type="ECO:0000259" key="5">
    <source>
        <dbReference type="Pfam" id="PF18133"/>
    </source>
</evidence>
<reference evidence="6" key="1">
    <citation type="submission" date="2020-08" db="EMBL/GenBank/DDBJ databases">
        <title>Genome public.</title>
        <authorList>
            <person name="Liu C."/>
            <person name="Sun Q."/>
        </authorList>
    </citation>
    <scope>NUCLEOTIDE SEQUENCE</scope>
    <source>
        <strain evidence="6">NSJ-42</strain>
    </source>
</reference>
<dbReference type="GO" id="GO:0005525">
    <property type="term" value="F:GTP binding"/>
    <property type="evidence" value="ECO:0007669"/>
    <property type="project" value="UniProtKB-KW"/>
</dbReference>
<dbReference type="AlphaFoldDB" id="A0A8I0AD23"/>
<dbReference type="GO" id="GO:0005737">
    <property type="term" value="C:cytoplasm"/>
    <property type="evidence" value="ECO:0007669"/>
    <property type="project" value="TreeGrafter"/>
</dbReference>
<proteinExistence type="predicted"/>
<dbReference type="InterPro" id="IPR041606">
    <property type="entry name" value="HydF_dimer"/>
</dbReference>
<gene>
    <name evidence="6" type="primary">hydF</name>
    <name evidence="6" type="ORF">H8R92_03470</name>
</gene>
<dbReference type="InterPro" id="IPR023873">
    <property type="entry name" value="FeFe-hyd_GTPase_HydF"/>
</dbReference>
<dbReference type="GO" id="GO:0002098">
    <property type="term" value="P:tRNA wobble uridine modification"/>
    <property type="evidence" value="ECO:0007669"/>
    <property type="project" value="TreeGrafter"/>
</dbReference>
<dbReference type="InterPro" id="IPR027417">
    <property type="entry name" value="P-loop_NTPase"/>
</dbReference>
<dbReference type="Pfam" id="PF18133">
    <property type="entry name" value="HydF_tetramer"/>
    <property type="match status" value="1"/>
</dbReference>
<sequence>MNSTPNSNRKHISIYGKTNAGKSSLINGILGQDLCLVSKVPGTTTDPVLKAMELIPVGPVLFIDTAGLDDQTELGSIRMKKSIEMLKRTDFALYVMDVNDIDEDNYYHMKIEFKKYNISSILVINKIDVISTESLQYLRKKYTGAFFVSAETGEGIEELKKGIAIRLEEEEEEMPIIGDLVPYDGKVVLVIPVDSEAPKGRIILPQVQCLRDCLDHGIKAYVVRDTELSSALEDIQNVELVVTDSQAFKKVSRIVPGDINLTGFSILFARHKGDLKSFVDGTEKIKELNENSKILICESCTHNVSHEDIGRVKIPKLLNKAVGVDLEYHYKIGHDFPEDLSKYDLVIHCGACMINRKTVTLRVKRCKEQNVAITNYGVILAYLNGILDRSIEIFDL</sequence>
<dbReference type="Gene3D" id="3.40.50.300">
    <property type="entry name" value="P-loop containing nucleotide triphosphate hydrolases"/>
    <property type="match status" value="1"/>
</dbReference>
<evidence type="ECO:0000259" key="4">
    <source>
        <dbReference type="Pfam" id="PF18128"/>
    </source>
</evidence>
<evidence type="ECO:0000313" key="7">
    <source>
        <dbReference type="Proteomes" id="UP000662088"/>
    </source>
</evidence>
<dbReference type="InterPro" id="IPR040644">
    <property type="entry name" value="HydF_tetramer"/>
</dbReference>
<dbReference type="InterPro" id="IPR005225">
    <property type="entry name" value="Small_GTP-bd"/>
</dbReference>
<dbReference type="InterPro" id="IPR006073">
    <property type="entry name" value="GTP-bd"/>
</dbReference>
<protein>
    <submittedName>
        <fullName evidence="6">[FeFe] hydrogenase H-cluster maturation GTPase HydF</fullName>
    </submittedName>
</protein>
<dbReference type="CDD" id="cd00880">
    <property type="entry name" value="Era_like"/>
    <property type="match status" value="1"/>
</dbReference>
<dbReference type="NCBIfam" id="TIGR00231">
    <property type="entry name" value="small_GTP"/>
    <property type="match status" value="1"/>
</dbReference>
<dbReference type="PANTHER" id="PTHR42714">
    <property type="entry name" value="TRNA MODIFICATION GTPASE GTPBP3"/>
    <property type="match status" value="1"/>
</dbReference>
<dbReference type="NCBIfam" id="TIGR03918">
    <property type="entry name" value="GTP_HydF"/>
    <property type="match status" value="1"/>
</dbReference>
<dbReference type="Proteomes" id="UP000662088">
    <property type="component" value="Unassembled WGS sequence"/>
</dbReference>
<feature type="domain" description="G" evidence="3">
    <location>
        <begin position="12"/>
        <end position="126"/>
    </location>
</feature>
<accession>A0A8I0AD23</accession>
<dbReference type="Pfam" id="PF18128">
    <property type="entry name" value="HydF_dimer"/>
    <property type="match status" value="1"/>
</dbReference>